<gene>
    <name evidence="9" type="ORF">AAL_05011</name>
</gene>
<dbReference type="GO" id="GO:0005525">
    <property type="term" value="F:GTP binding"/>
    <property type="evidence" value="ECO:0007669"/>
    <property type="project" value="UniProtKB-KW"/>
</dbReference>
<dbReference type="SMART" id="SM00173">
    <property type="entry name" value="RAS"/>
    <property type="match status" value="1"/>
</dbReference>
<dbReference type="InterPro" id="IPR001806">
    <property type="entry name" value="Small_GTPase"/>
</dbReference>
<dbReference type="PRINTS" id="PR00449">
    <property type="entry name" value="RASTRNSFRMNG"/>
</dbReference>
<keyword evidence="3" id="KW-0342">GTP-binding</keyword>
<dbReference type="AlphaFoldDB" id="A0A166P7T7"/>
<keyword evidence="6" id="KW-0636">Prenylation</keyword>
<evidence type="ECO:0000256" key="6">
    <source>
        <dbReference type="ARBA" id="ARBA00023289"/>
    </source>
</evidence>
<dbReference type="PANTHER" id="PTHR47979">
    <property type="entry name" value="DRAB11-RELATED"/>
    <property type="match status" value="1"/>
</dbReference>
<evidence type="ECO:0000256" key="5">
    <source>
        <dbReference type="ARBA" id="ARBA00023288"/>
    </source>
</evidence>
<dbReference type="InterPro" id="IPR027417">
    <property type="entry name" value="P-loop_NTPase"/>
</dbReference>
<organism evidence="9 10">
    <name type="scientific">Moelleriella libera RCEF 2490</name>
    <dbReference type="NCBI Taxonomy" id="1081109"/>
    <lineage>
        <taxon>Eukaryota</taxon>
        <taxon>Fungi</taxon>
        <taxon>Dikarya</taxon>
        <taxon>Ascomycota</taxon>
        <taxon>Pezizomycotina</taxon>
        <taxon>Sordariomycetes</taxon>
        <taxon>Hypocreomycetidae</taxon>
        <taxon>Hypocreales</taxon>
        <taxon>Clavicipitaceae</taxon>
        <taxon>Moelleriella</taxon>
    </lineage>
</organism>
<dbReference type="EMBL" id="AZGY01000010">
    <property type="protein sequence ID" value="KZZ94900.1"/>
    <property type="molecule type" value="Genomic_DNA"/>
</dbReference>
<comment type="caution">
    <text evidence="9">The sequence shown here is derived from an EMBL/GenBank/DDBJ whole genome shotgun (WGS) entry which is preliminary data.</text>
</comment>
<evidence type="ECO:0000256" key="2">
    <source>
        <dbReference type="ARBA" id="ARBA00022741"/>
    </source>
</evidence>
<proteinExistence type="inferred from homology"/>
<keyword evidence="10" id="KW-1185">Reference proteome</keyword>
<keyword evidence="4" id="KW-0472">Membrane</keyword>
<dbReference type="Pfam" id="PF00071">
    <property type="entry name" value="Ras"/>
    <property type="match status" value="1"/>
</dbReference>
<feature type="compositionally biased region" description="Low complexity" evidence="8">
    <location>
        <begin position="26"/>
        <end position="45"/>
    </location>
</feature>
<dbReference type="PROSITE" id="PS51419">
    <property type="entry name" value="RAB"/>
    <property type="match status" value="1"/>
</dbReference>
<dbReference type="InterPro" id="IPR050209">
    <property type="entry name" value="Rab_GTPases_membrane_traffic"/>
</dbReference>
<evidence type="ECO:0000256" key="1">
    <source>
        <dbReference type="ARBA" id="ARBA00006270"/>
    </source>
</evidence>
<dbReference type="SMART" id="SM00176">
    <property type="entry name" value="RAN"/>
    <property type="match status" value="1"/>
</dbReference>
<dbReference type="Proteomes" id="UP000078544">
    <property type="component" value="Unassembled WGS sequence"/>
</dbReference>
<dbReference type="CDD" id="cd01868">
    <property type="entry name" value="Rab11_like"/>
    <property type="match status" value="1"/>
</dbReference>
<sequence>MPAPCTIDSRHEDQTDIAEPSHDARAATLPSTSASTTSTTAAAAADQTHNLSRVPSQSNHQRTLDRALSRQAITPSEETDLPPWPTTIVLIGDSGVGKSNLLSRFTRNEFNLDSKSTIGVEFATRSIQVDSKTIKAQIWDTAGQERYRAITSAYYRGAVGALLVYDISKHQTYENVTRWLKELRDHADANIVIMLVGNKSDLRHLRAVPTEEAKSFASDNHLSFIETSALDASNVELAFQNILTEIYRIVSSKALDSGDGAQATIGAGTNISLSRPADDESSKSGKCC</sequence>
<dbReference type="OrthoDB" id="9989112at2759"/>
<dbReference type="STRING" id="1081109.A0A166P7T7"/>
<reference evidence="9 10" key="1">
    <citation type="journal article" date="2016" name="Genome Biol. Evol.">
        <title>Divergent and convergent evolution of fungal pathogenicity.</title>
        <authorList>
            <person name="Shang Y."/>
            <person name="Xiao G."/>
            <person name="Zheng P."/>
            <person name="Cen K."/>
            <person name="Zhan S."/>
            <person name="Wang C."/>
        </authorList>
    </citation>
    <scope>NUCLEOTIDE SEQUENCE [LARGE SCALE GENOMIC DNA]</scope>
    <source>
        <strain evidence="9 10">RCEF 2490</strain>
    </source>
</reference>
<feature type="region of interest" description="Disordered" evidence="8">
    <location>
        <begin position="1"/>
        <end position="80"/>
    </location>
</feature>
<comment type="subcellular location">
    <subcellularLocation>
        <location evidence="7">Endomembrane system</location>
        <topology evidence="7">Lipid-anchor</topology>
    </subcellularLocation>
</comment>
<feature type="compositionally biased region" description="Polar residues" evidence="8">
    <location>
        <begin position="47"/>
        <end position="61"/>
    </location>
</feature>
<evidence type="ECO:0000256" key="7">
    <source>
        <dbReference type="ARBA" id="ARBA00037868"/>
    </source>
</evidence>
<evidence type="ECO:0000313" key="10">
    <source>
        <dbReference type="Proteomes" id="UP000078544"/>
    </source>
</evidence>
<dbReference type="FunFam" id="3.40.50.300:FF:000085">
    <property type="entry name" value="Putative ras-related protein rab-11a"/>
    <property type="match status" value="1"/>
</dbReference>
<evidence type="ECO:0000256" key="3">
    <source>
        <dbReference type="ARBA" id="ARBA00023134"/>
    </source>
</evidence>
<dbReference type="SUPFAM" id="SSF52540">
    <property type="entry name" value="P-loop containing nucleoside triphosphate hydrolases"/>
    <property type="match status" value="1"/>
</dbReference>
<dbReference type="GO" id="GO:0012505">
    <property type="term" value="C:endomembrane system"/>
    <property type="evidence" value="ECO:0007669"/>
    <property type="project" value="UniProtKB-SubCell"/>
</dbReference>
<protein>
    <submittedName>
        <fullName evidence="9">Small GTPase superfamily, Rab type</fullName>
    </submittedName>
</protein>
<dbReference type="Gene3D" id="3.40.50.300">
    <property type="entry name" value="P-loop containing nucleotide triphosphate hydrolases"/>
    <property type="match status" value="1"/>
</dbReference>
<dbReference type="PROSITE" id="PS51420">
    <property type="entry name" value="RHO"/>
    <property type="match status" value="1"/>
</dbReference>
<accession>A0A166P7T7</accession>
<dbReference type="GO" id="GO:0003924">
    <property type="term" value="F:GTPase activity"/>
    <property type="evidence" value="ECO:0007669"/>
    <property type="project" value="InterPro"/>
</dbReference>
<dbReference type="NCBIfam" id="TIGR00231">
    <property type="entry name" value="small_GTP"/>
    <property type="match status" value="1"/>
</dbReference>
<dbReference type="InterPro" id="IPR005225">
    <property type="entry name" value="Small_GTP-bd"/>
</dbReference>
<comment type="similarity">
    <text evidence="1">Belongs to the small GTPase superfamily. Rab family.</text>
</comment>
<dbReference type="SMART" id="SM00174">
    <property type="entry name" value="RHO"/>
    <property type="match status" value="1"/>
</dbReference>
<keyword evidence="2" id="KW-0547">Nucleotide-binding</keyword>
<evidence type="ECO:0000313" key="9">
    <source>
        <dbReference type="EMBL" id="KZZ94900.1"/>
    </source>
</evidence>
<keyword evidence="5" id="KW-0449">Lipoprotein</keyword>
<dbReference type="SMART" id="SM00175">
    <property type="entry name" value="RAB"/>
    <property type="match status" value="1"/>
</dbReference>
<feature type="compositionally biased region" description="Basic and acidic residues" evidence="8">
    <location>
        <begin position="8"/>
        <end position="25"/>
    </location>
</feature>
<dbReference type="GO" id="GO:0031410">
    <property type="term" value="C:cytoplasmic vesicle"/>
    <property type="evidence" value="ECO:0007669"/>
    <property type="project" value="UniProtKB-ARBA"/>
</dbReference>
<name>A0A166P7T7_9HYPO</name>
<evidence type="ECO:0000256" key="8">
    <source>
        <dbReference type="SAM" id="MobiDB-lite"/>
    </source>
</evidence>
<dbReference type="PROSITE" id="PS51421">
    <property type="entry name" value="RAS"/>
    <property type="match status" value="1"/>
</dbReference>
<evidence type="ECO:0000256" key="4">
    <source>
        <dbReference type="ARBA" id="ARBA00023136"/>
    </source>
</evidence>